<name>A0A511W7X5_9BACI</name>
<accession>A0A511W7X5</accession>
<gene>
    <name evidence="1" type="ORF">AHA02nite_29650</name>
</gene>
<dbReference type="AlphaFoldDB" id="A0A511W7X5"/>
<protein>
    <submittedName>
        <fullName evidence="1">Uncharacterized protein</fullName>
    </submittedName>
</protein>
<reference evidence="1 2" key="1">
    <citation type="submission" date="2019-07" db="EMBL/GenBank/DDBJ databases">
        <title>Whole genome shotgun sequence of Alkalibacillus haloalkaliphilus NBRC 103110.</title>
        <authorList>
            <person name="Hosoyama A."/>
            <person name="Uohara A."/>
            <person name="Ohji S."/>
            <person name="Ichikawa N."/>
        </authorList>
    </citation>
    <scope>NUCLEOTIDE SEQUENCE [LARGE SCALE GENOMIC DNA]</scope>
    <source>
        <strain evidence="1 2">NBRC 103110</strain>
    </source>
</reference>
<comment type="caution">
    <text evidence="1">The sequence shown here is derived from an EMBL/GenBank/DDBJ whole genome shotgun (WGS) entry which is preliminary data.</text>
</comment>
<keyword evidence="2" id="KW-1185">Reference proteome</keyword>
<evidence type="ECO:0000313" key="2">
    <source>
        <dbReference type="Proteomes" id="UP000321440"/>
    </source>
</evidence>
<dbReference type="Proteomes" id="UP000321440">
    <property type="component" value="Unassembled WGS sequence"/>
</dbReference>
<dbReference type="EMBL" id="BJYA01000027">
    <property type="protein sequence ID" value="GEN47189.1"/>
    <property type="molecule type" value="Genomic_DNA"/>
</dbReference>
<proteinExistence type="predicted"/>
<evidence type="ECO:0000313" key="1">
    <source>
        <dbReference type="EMBL" id="GEN47189.1"/>
    </source>
</evidence>
<sequence>MFPSLKINFIIYNNIQVKLNINKNNNIQFNKNINININIYIEMTIENQKVLKIFQKEL</sequence>
<organism evidence="1 2">
    <name type="scientific">Alkalibacillus haloalkaliphilus</name>
    <dbReference type="NCBI Taxonomy" id="94136"/>
    <lineage>
        <taxon>Bacteria</taxon>
        <taxon>Bacillati</taxon>
        <taxon>Bacillota</taxon>
        <taxon>Bacilli</taxon>
        <taxon>Bacillales</taxon>
        <taxon>Bacillaceae</taxon>
        <taxon>Alkalibacillus</taxon>
    </lineage>
</organism>